<reference evidence="4 5" key="1">
    <citation type="submission" date="2014-08" db="EMBL/GenBank/DDBJ databases">
        <title>Clostridium innocuum, an unnegligible vancomycin-resistant pathogen causing extra-intestinal infections.</title>
        <authorList>
            <person name="Feng Y."/>
            <person name="Chiu C.-H."/>
        </authorList>
    </citation>
    <scope>NUCLEOTIDE SEQUENCE [LARGE SCALE GENOMIC DNA]</scope>
    <source>
        <strain evidence="4 5">AN88</strain>
    </source>
</reference>
<dbReference type="GO" id="GO:0006508">
    <property type="term" value="P:proteolysis"/>
    <property type="evidence" value="ECO:0007669"/>
    <property type="project" value="UniProtKB-UniRule"/>
</dbReference>
<dbReference type="EMBL" id="JQIF01000050">
    <property type="protein sequence ID" value="KGJ52899.1"/>
    <property type="molecule type" value="Genomic_DNA"/>
</dbReference>
<dbReference type="AlphaFoldDB" id="A0A099I4P9"/>
<dbReference type="PRINTS" id="PR00998">
    <property type="entry name" value="CRBOXYPTASET"/>
</dbReference>
<dbReference type="CDD" id="cd06460">
    <property type="entry name" value="M32_Taq"/>
    <property type="match status" value="1"/>
</dbReference>
<dbReference type="Proteomes" id="UP000030008">
    <property type="component" value="Unassembled WGS sequence"/>
</dbReference>
<dbReference type="Gene3D" id="1.10.1370.30">
    <property type="match status" value="1"/>
</dbReference>
<organism evidence="4 5">
    <name type="scientific">Clostridium innocuum</name>
    <dbReference type="NCBI Taxonomy" id="1522"/>
    <lineage>
        <taxon>Bacteria</taxon>
        <taxon>Bacillati</taxon>
        <taxon>Bacillota</taxon>
        <taxon>Clostridia</taxon>
        <taxon>Eubacteriales</taxon>
        <taxon>Clostridiaceae</taxon>
        <taxon>Clostridium</taxon>
    </lineage>
</organism>
<feature type="active site" description="Proton donor/acceptor" evidence="3">
    <location>
        <position position="262"/>
    </location>
</feature>
<dbReference type="Pfam" id="PF02074">
    <property type="entry name" value="Peptidase_M32"/>
    <property type="match status" value="1"/>
</dbReference>
<dbReference type="GO" id="GO:0046872">
    <property type="term" value="F:metal ion binding"/>
    <property type="evidence" value="ECO:0007669"/>
    <property type="project" value="UniProtKB-KW"/>
</dbReference>
<evidence type="ECO:0000256" key="2">
    <source>
        <dbReference type="PIRSR" id="PIRSR006615-1"/>
    </source>
</evidence>
<keyword evidence="1 4" id="KW-0121">Carboxypeptidase</keyword>
<keyword evidence="1" id="KW-0645">Protease</keyword>
<dbReference type="PROSITE" id="PS52034">
    <property type="entry name" value="PEPTIDASE_M32"/>
    <property type="match status" value="1"/>
</dbReference>
<feature type="binding site" evidence="2">
    <location>
        <position position="265"/>
    </location>
    <ligand>
        <name>Zn(2+)</name>
        <dbReference type="ChEBI" id="CHEBI:29105"/>
        <note>catalytic</note>
    </ligand>
</feature>
<evidence type="ECO:0000256" key="1">
    <source>
        <dbReference type="PIRNR" id="PIRNR006615"/>
    </source>
</evidence>
<feature type="binding site" evidence="2">
    <location>
        <position position="261"/>
    </location>
    <ligand>
        <name>Zn(2+)</name>
        <dbReference type="ChEBI" id="CHEBI:29105"/>
        <note>catalytic</note>
    </ligand>
</feature>
<keyword evidence="1" id="KW-0378">Hydrolase</keyword>
<keyword evidence="2" id="KW-0862">Zinc</keyword>
<dbReference type="PANTHER" id="PTHR34217:SF1">
    <property type="entry name" value="CARBOXYPEPTIDASE 1"/>
    <property type="match status" value="1"/>
</dbReference>
<dbReference type="InterPro" id="IPR001333">
    <property type="entry name" value="Peptidase_M32_Taq"/>
</dbReference>
<protein>
    <recommendedName>
        <fullName evidence="1">Metal-dependent carboxypeptidase</fullName>
        <ecNumber evidence="1">3.4.17.19</ecNumber>
    </recommendedName>
</protein>
<dbReference type="PIRSF" id="PIRSF006615">
    <property type="entry name" value="Zn_crbxpep_Taq"/>
    <property type="match status" value="1"/>
</dbReference>
<dbReference type="RefSeq" id="WP_044905667.1">
    <property type="nucleotide sequence ID" value="NZ_JQIF01000050.1"/>
</dbReference>
<dbReference type="EC" id="3.4.17.19" evidence="1"/>
<feature type="binding site" evidence="2">
    <location>
        <position position="291"/>
    </location>
    <ligand>
        <name>Zn(2+)</name>
        <dbReference type="ChEBI" id="CHEBI:29105"/>
        <note>catalytic</note>
    </ligand>
</feature>
<comment type="function">
    <text evidence="1">Broad specificity carboxypetidase that releases amino acids sequentially from the C-terminus, including neutral, aromatic, polar and basic residues.</text>
</comment>
<evidence type="ECO:0000313" key="5">
    <source>
        <dbReference type="Proteomes" id="UP000030008"/>
    </source>
</evidence>
<keyword evidence="1" id="KW-0482">Metalloprotease</keyword>
<name>A0A099I4P9_CLOIN</name>
<accession>A0A099I4P9</accession>
<dbReference type="GO" id="GO:0004181">
    <property type="term" value="F:metallocarboxypeptidase activity"/>
    <property type="evidence" value="ECO:0007669"/>
    <property type="project" value="UniProtKB-UniRule"/>
</dbReference>
<keyword evidence="1 2" id="KW-0479">Metal-binding</keyword>
<dbReference type="PANTHER" id="PTHR34217">
    <property type="entry name" value="METAL-DEPENDENT CARBOXYPEPTIDASE"/>
    <property type="match status" value="1"/>
</dbReference>
<comment type="caution">
    <text evidence="4">The sequence shown here is derived from an EMBL/GenBank/DDBJ whole genome shotgun (WGS) entry which is preliminary data.</text>
</comment>
<comment type="catalytic activity">
    <reaction evidence="1">
        <text>Release of a C-terminal amino acid with broad specificity, except for -Pro.</text>
        <dbReference type="EC" id="3.4.17.19"/>
    </reaction>
</comment>
<proteinExistence type="inferred from homology"/>
<sequence length="499" mass="58992">MDLEAFFHEYKEKKNAYQMALSTMYYDQATIAPKNGIPYRNRMTAILSGEAFDQMADKESIQRIEELAKQENVSAERKKELQLLLRELNELRVLPREVYVEYRRTIADSEAAWHEAKEQDDYQLFKPHLISVIEKQKEILSYVTDKKSDYDFMLDSYQINTDIAYYDRFFDAIRKELLPFLQKLLKEGTPIDDSLLFTAFDIKEQEAFMQELMDYMKVNDRECYMTTTEHPFTDFFSAHEARITTHYHEHNVMSAIFSTIHEYGHAQYGLQVKEAYEGTSLFSGIGTAMHESQSRFMENHIGRNRAFWEVNYPKLQQHFPKQLQDVSLDDFMRMINVSRPSFIRTEADELTYPIHILIRYELEKEIFNGTADYDNLDTMWNDKYEEYLGIRPEHDRDGILQDMHWGGALLGYFPTYALGSAFAAQFYHQMEQDMDVEEALRNGAFEKISGWLKENIHQYGAFKDADELMMDVCGESFDPKYYIEYLKNKYAQLYQISAD</sequence>
<comment type="similarity">
    <text evidence="1">Belongs to the peptidase M32 family.</text>
</comment>
<evidence type="ECO:0000313" key="4">
    <source>
        <dbReference type="EMBL" id="KGJ52899.1"/>
    </source>
</evidence>
<evidence type="ECO:0000256" key="3">
    <source>
        <dbReference type="PIRSR" id="PIRSR006615-2"/>
    </source>
</evidence>
<gene>
    <name evidence="4" type="ORF">CIAN88_12140</name>
</gene>
<dbReference type="SUPFAM" id="SSF55486">
    <property type="entry name" value="Metalloproteases ('zincins'), catalytic domain"/>
    <property type="match status" value="1"/>
</dbReference>
<comment type="cofactor">
    <cofactor evidence="2">
        <name>Zn(2+)</name>
        <dbReference type="ChEBI" id="CHEBI:29105"/>
    </cofactor>
    <text evidence="2">Binds 1 zinc ion per subunit.</text>
</comment>